<accession>A0A6L2Q7K2</accession>
<feature type="compositionally biased region" description="Basic residues" evidence="1">
    <location>
        <begin position="184"/>
        <end position="193"/>
    </location>
</feature>
<sequence>MLSCFVDSGHRFLTASWTWRLASGLEIPKPEIWSLSQLKKPLCFLAETHNVGVADQRLHPPGYAGHMTRSRSRSPSPSRRARSPTPIRRSPSGLHHDMRLIDTVSNVVDIVKHDHSHGHGNSKKRITGSWSASTSPARSPSPNQPFYHQSRTSRPYGTTSLEQRSRSPSPLGTGPGPGAQSRLQPHHYRRHPHQSLVSHPIQQQSYPVLVSRRGQGRRLPDTPSKPSTLQLRPASINFPKLNASPTHCPTGPIGPVPLGLSSQHCPLSFEQAVAIGRGGRLLPSPVPNGYKPGQQRRNRHSDSDDDDWC</sequence>
<feature type="compositionally biased region" description="Polar residues" evidence="1">
    <location>
        <begin position="144"/>
        <end position="162"/>
    </location>
</feature>
<protein>
    <submittedName>
        <fullName evidence="2">Uncharacterized protein</fullName>
    </submittedName>
</protein>
<feature type="compositionally biased region" description="Low complexity" evidence="1">
    <location>
        <begin position="129"/>
        <end position="141"/>
    </location>
</feature>
<evidence type="ECO:0000256" key="1">
    <source>
        <dbReference type="SAM" id="MobiDB-lite"/>
    </source>
</evidence>
<feature type="region of interest" description="Disordered" evidence="1">
    <location>
        <begin position="55"/>
        <end position="98"/>
    </location>
</feature>
<feature type="region of interest" description="Disordered" evidence="1">
    <location>
        <begin position="113"/>
        <end position="203"/>
    </location>
</feature>
<dbReference type="AlphaFoldDB" id="A0A6L2Q7K2"/>
<organism evidence="2 3">
    <name type="scientific">Coptotermes formosanus</name>
    <name type="common">Formosan subterranean termite</name>
    <dbReference type="NCBI Taxonomy" id="36987"/>
    <lineage>
        <taxon>Eukaryota</taxon>
        <taxon>Metazoa</taxon>
        <taxon>Ecdysozoa</taxon>
        <taxon>Arthropoda</taxon>
        <taxon>Hexapoda</taxon>
        <taxon>Insecta</taxon>
        <taxon>Pterygota</taxon>
        <taxon>Neoptera</taxon>
        <taxon>Polyneoptera</taxon>
        <taxon>Dictyoptera</taxon>
        <taxon>Blattodea</taxon>
        <taxon>Blattoidea</taxon>
        <taxon>Termitoidae</taxon>
        <taxon>Rhinotermitidae</taxon>
        <taxon>Coptotermes</taxon>
    </lineage>
</organism>
<keyword evidence="3" id="KW-1185">Reference proteome</keyword>
<name>A0A6L2Q7K2_COPFO</name>
<evidence type="ECO:0000313" key="2">
    <source>
        <dbReference type="EMBL" id="GFG40903.1"/>
    </source>
</evidence>
<proteinExistence type="predicted"/>
<gene>
    <name evidence="2" type="ORF">Cfor_01466</name>
</gene>
<dbReference type="Proteomes" id="UP000502823">
    <property type="component" value="Unassembled WGS sequence"/>
</dbReference>
<dbReference type="InParanoid" id="A0A6L2Q7K2"/>
<dbReference type="OrthoDB" id="431720at2759"/>
<reference evidence="3" key="1">
    <citation type="submission" date="2020-01" db="EMBL/GenBank/DDBJ databases">
        <title>Draft genome sequence of the Termite Coptotermes fromosanus.</title>
        <authorList>
            <person name="Itakura S."/>
            <person name="Yosikawa Y."/>
            <person name="Umezawa K."/>
        </authorList>
    </citation>
    <scope>NUCLEOTIDE SEQUENCE [LARGE SCALE GENOMIC DNA]</scope>
</reference>
<feature type="compositionally biased region" description="Basic residues" evidence="1">
    <location>
        <begin position="114"/>
        <end position="126"/>
    </location>
</feature>
<evidence type="ECO:0000313" key="3">
    <source>
        <dbReference type="Proteomes" id="UP000502823"/>
    </source>
</evidence>
<feature type="region of interest" description="Disordered" evidence="1">
    <location>
        <begin position="278"/>
        <end position="309"/>
    </location>
</feature>
<comment type="caution">
    <text evidence="2">The sequence shown here is derived from an EMBL/GenBank/DDBJ whole genome shotgun (WGS) entry which is preliminary data.</text>
</comment>
<dbReference type="EMBL" id="BLKM01002754">
    <property type="protein sequence ID" value="GFG40903.1"/>
    <property type="molecule type" value="Genomic_DNA"/>
</dbReference>
<feature type="compositionally biased region" description="Low complexity" evidence="1">
    <location>
        <begin position="73"/>
        <end position="92"/>
    </location>
</feature>